<accession>A0ABX0JLZ1</accession>
<name>A0ABX0JLZ1_9PROT</name>
<reference evidence="1 2" key="1">
    <citation type="journal article" date="2020" name="Int. J. Syst. Evol. Microbiol.">
        <title>Novel acetic acid bacteria from cider fermentations: Acetobacter conturbans sp. nov. and Acetobacter fallax sp. nov.</title>
        <authorList>
            <person name="Sombolestani A.S."/>
            <person name="Cleenwerck I."/>
            <person name="Cnockaert M."/>
            <person name="Borremans W."/>
            <person name="Wieme A.D."/>
            <person name="De Vuyst L."/>
            <person name="Vandamme P."/>
        </authorList>
    </citation>
    <scope>NUCLEOTIDE SEQUENCE [LARGE SCALE GENOMIC DNA]</scope>
    <source>
        <strain evidence="1 2">LMG 30640</strain>
    </source>
</reference>
<protein>
    <recommendedName>
        <fullName evidence="3">Transposase</fullName>
    </recommendedName>
</protein>
<evidence type="ECO:0000313" key="2">
    <source>
        <dbReference type="Proteomes" id="UP000635278"/>
    </source>
</evidence>
<sequence>MGRPRKQWSRATVERLITMRRAGASWREIGAAIGKPHVTCARYWVEVLGMDRFRVGREQ</sequence>
<organism evidence="1 2">
    <name type="scientific">Acetobacter musti</name>
    <dbReference type="NCBI Taxonomy" id="864732"/>
    <lineage>
        <taxon>Bacteria</taxon>
        <taxon>Pseudomonadati</taxon>
        <taxon>Pseudomonadota</taxon>
        <taxon>Alphaproteobacteria</taxon>
        <taxon>Acetobacterales</taxon>
        <taxon>Acetobacteraceae</taxon>
        <taxon>Acetobacter</taxon>
    </lineage>
</organism>
<keyword evidence="2" id="KW-1185">Reference proteome</keyword>
<dbReference type="RefSeq" id="WP_173582900.1">
    <property type="nucleotide sequence ID" value="NZ_WOTB01000007.1"/>
</dbReference>
<dbReference type="Proteomes" id="UP000635278">
    <property type="component" value="Unassembled WGS sequence"/>
</dbReference>
<dbReference type="EMBL" id="WOTB01000007">
    <property type="protein sequence ID" value="NHN84511.1"/>
    <property type="molecule type" value="Genomic_DNA"/>
</dbReference>
<evidence type="ECO:0008006" key="3">
    <source>
        <dbReference type="Google" id="ProtNLM"/>
    </source>
</evidence>
<comment type="caution">
    <text evidence="1">The sequence shown here is derived from an EMBL/GenBank/DDBJ whole genome shotgun (WGS) entry which is preliminary data.</text>
</comment>
<gene>
    <name evidence="1" type="ORF">GOB93_07615</name>
</gene>
<proteinExistence type="predicted"/>
<evidence type="ECO:0000313" key="1">
    <source>
        <dbReference type="EMBL" id="NHN84511.1"/>
    </source>
</evidence>